<dbReference type="InterPro" id="IPR007813">
    <property type="entry name" value="PilN"/>
</dbReference>
<dbReference type="InterPro" id="IPR052534">
    <property type="entry name" value="Extracell_DNA_Util/SecSys_Comp"/>
</dbReference>
<protein>
    <submittedName>
        <fullName evidence="2">Type IV pilus assembly protein PilN</fullName>
    </submittedName>
</protein>
<feature type="transmembrane region" description="Helical" evidence="1">
    <location>
        <begin position="21"/>
        <end position="43"/>
    </location>
</feature>
<dbReference type="PANTHER" id="PTHR40278:SF2">
    <property type="entry name" value="TYPE IV PILUS INNER MEMBRANE COMPONENT PILN"/>
    <property type="match status" value="1"/>
</dbReference>
<keyword evidence="3" id="KW-1185">Reference proteome</keyword>
<accession>A0ABT9S2D3</accession>
<gene>
    <name evidence="2" type="ORF">J2W36_000750</name>
</gene>
<comment type="caution">
    <text evidence="2">The sequence shown here is derived from an EMBL/GenBank/DDBJ whole genome shotgun (WGS) entry which is preliminary data.</text>
</comment>
<dbReference type="Pfam" id="PF05137">
    <property type="entry name" value="PilN"/>
    <property type="match status" value="1"/>
</dbReference>
<keyword evidence="1" id="KW-0472">Membrane</keyword>
<evidence type="ECO:0000256" key="1">
    <source>
        <dbReference type="SAM" id="Phobius"/>
    </source>
</evidence>
<reference evidence="2 3" key="1">
    <citation type="submission" date="2023-07" db="EMBL/GenBank/DDBJ databases">
        <title>Sorghum-associated microbial communities from plants grown in Nebraska, USA.</title>
        <authorList>
            <person name="Schachtman D."/>
        </authorList>
    </citation>
    <scope>NUCLEOTIDE SEQUENCE [LARGE SCALE GENOMIC DNA]</scope>
    <source>
        <strain evidence="2 3">DS1607</strain>
    </source>
</reference>
<dbReference type="RefSeq" id="WP_307688330.1">
    <property type="nucleotide sequence ID" value="NZ_JAUSRO010000002.1"/>
</dbReference>
<name>A0ABT9S2D3_9BURK</name>
<evidence type="ECO:0000313" key="2">
    <source>
        <dbReference type="EMBL" id="MDP9898515.1"/>
    </source>
</evidence>
<dbReference type="PANTHER" id="PTHR40278">
    <property type="entry name" value="DNA UTILIZATION PROTEIN HOFN"/>
    <property type="match status" value="1"/>
</dbReference>
<dbReference type="Proteomes" id="UP001226867">
    <property type="component" value="Unassembled WGS sequence"/>
</dbReference>
<evidence type="ECO:0000313" key="3">
    <source>
        <dbReference type="Proteomes" id="UP001226867"/>
    </source>
</evidence>
<sequence length="201" mass="21651">MRQINLLPHRAQARAAQRARFHRAMGAAALLAVGAATVLYAFVHLQTERQRANQRLLQTAIAGLDAQILAGATQRAQLERLMARQRALEAWQAERNVPVQLLDELARRMPDGVQLTRLAQSSQPAVQQVVLHGRALSSERVHGLLRQLDGADPSTGWRMRAGLVEITGAPVPPGPQATRSAASFTLQVGLLPPDASPAAGP</sequence>
<keyword evidence="1" id="KW-1133">Transmembrane helix</keyword>
<dbReference type="EMBL" id="JAUSRO010000002">
    <property type="protein sequence ID" value="MDP9898515.1"/>
    <property type="molecule type" value="Genomic_DNA"/>
</dbReference>
<organism evidence="2 3">
    <name type="scientific">Variovorax ginsengisoli</name>
    <dbReference type="NCBI Taxonomy" id="363844"/>
    <lineage>
        <taxon>Bacteria</taxon>
        <taxon>Pseudomonadati</taxon>
        <taxon>Pseudomonadota</taxon>
        <taxon>Betaproteobacteria</taxon>
        <taxon>Burkholderiales</taxon>
        <taxon>Comamonadaceae</taxon>
        <taxon>Variovorax</taxon>
    </lineage>
</organism>
<proteinExistence type="predicted"/>
<keyword evidence="1" id="KW-0812">Transmembrane</keyword>